<evidence type="ECO:0000313" key="5">
    <source>
        <dbReference type="Proteomes" id="UP000295560"/>
    </source>
</evidence>
<gene>
    <name evidence="4" type="ORF">EV378_0577</name>
</gene>
<dbReference type="PANTHER" id="PTHR43615:SF1">
    <property type="entry name" value="PPDK_N DOMAIN-CONTAINING PROTEIN"/>
    <property type="match status" value="1"/>
</dbReference>
<feature type="domain" description="PEP-utilising enzyme mobile" evidence="2">
    <location>
        <begin position="791"/>
        <end position="861"/>
    </location>
</feature>
<protein>
    <submittedName>
        <fullName evidence="4">Pyruvate,water dikinase</fullName>
    </submittedName>
</protein>
<dbReference type="OrthoDB" id="9765468at2"/>
<dbReference type="RefSeq" id="WP_132421189.1">
    <property type="nucleotide sequence ID" value="NZ_SMFZ01000001.1"/>
</dbReference>
<keyword evidence="4" id="KW-0808">Transferase</keyword>
<feature type="compositionally biased region" description="Low complexity" evidence="1">
    <location>
        <begin position="761"/>
        <end position="770"/>
    </location>
</feature>
<feature type="domain" description="Pyruvate phosphate dikinase AMP/ATP-binding" evidence="3">
    <location>
        <begin position="17"/>
        <end position="296"/>
    </location>
</feature>
<dbReference type="InterPro" id="IPR051549">
    <property type="entry name" value="PEP_Utilizing_Enz"/>
</dbReference>
<accession>A0A4R1HQC4</accession>
<dbReference type="Gene3D" id="3.30.470.20">
    <property type="entry name" value="ATP-grasp fold, B domain"/>
    <property type="match status" value="1"/>
</dbReference>
<evidence type="ECO:0000259" key="2">
    <source>
        <dbReference type="Pfam" id="PF00391"/>
    </source>
</evidence>
<dbReference type="AlphaFoldDB" id="A0A4R1HQC4"/>
<keyword evidence="5" id="KW-1185">Reference proteome</keyword>
<evidence type="ECO:0000313" key="4">
    <source>
        <dbReference type="EMBL" id="TCK24784.1"/>
    </source>
</evidence>
<reference evidence="4 5" key="1">
    <citation type="submission" date="2019-03" db="EMBL/GenBank/DDBJ databases">
        <title>Sequencing the genomes of 1000 actinobacteria strains.</title>
        <authorList>
            <person name="Klenk H.-P."/>
        </authorList>
    </citation>
    <scope>NUCLEOTIDE SEQUENCE [LARGE SCALE GENOMIC DNA]</scope>
    <source>
        <strain evidence="4 5">DSM 44969</strain>
    </source>
</reference>
<dbReference type="EMBL" id="SMFZ01000001">
    <property type="protein sequence ID" value="TCK24784.1"/>
    <property type="molecule type" value="Genomic_DNA"/>
</dbReference>
<dbReference type="InterPro" id="IPR002192">
    <property type="entry name" value="PPDK_AMP/ATP-bd"/>
</dbReference>
<dbReference type="GO" id="GO:0016301">
    <property type="term" value="F:kinase activity"/>
    <property type="evidence" value="ECO:0007669"/>
    <property type="project" value="UniProtKB-KW"/>
</dbReference>
<dbReference type="Gene3D" id="3.30.1490.20">
    <property type="entry name" value="ATP-grasp fold, A domain"/>
    <property type="match status" value="1"/>
</dbReference>
<keyword evidence="4" id="KW-0670">Pyruvate</keyword>
<dbReference type="InterPro" id="IPR013815">
    <property type="entry name" value="ATP_grasp_subdomain_1"/>
</dbReference>
<organism evidence="4 5">
    <name type="scientific">Pseudonocardia endophytica</name>
    <dbReference type="NCBI Taxonomy" id="401976"/>
    <lineage>
        <taxon>Bacteria</taxon>
        <taxon>Bacillati</taxon>
        <taxon>Actinomycetota</taxon>
        <taxon>Actinomycetes</taxon>
        <taxon>Pseudonocardiales</taxon>
        <taxon>Pseudonocardiaceae</taxon>
        <taxon>Pseudonocardia</taxon>
    </lineage>
</organism>
<dbReference type="GO" id="GO:0005524">
    <property type="term" value="F:ATP binding"/>
    <property type="evidence" value="ECO:0007669"/>
    <property type="project" value="InterPro"/>
</dbReference>
<comment type="caution">
    <text evidence="4">The sequence shown here is derived from an EMBL/GenBank/DDBJ whole genome shotgun (WGS) entry which is preliminary data.</text>
</comment>
<feature type="region of interest" description="Disordered" evidence="1">
    <location>
        <begin position="748"/>
        <end position="770"/>
    </location>
</feature>
<dbReference type="PANTHER" id="PTHR43615">
    <property type="entry name" value="PHOSPHOENOLPYRUVATE SYNTHASE-RELATED"/>
    <property type="match status" value="1"/>
</dbReference>
<dbReference type="Pfam" id="PF00391">
    <property type="entry name" value="PEP-utilizers"/>
    <property type="match status" value="1"/>
</dbReference>
<dbReference type="InterPro" id="IPR008279">
    <property type="entry name" value="PEP-util_enz_mobile_dom"/>
</dbReference>
<dbReference type="InterPro" id="IPR036637">
    <property type="entry name" value="Phosphohistidine_dom_sf"/>
</dbReference>
<evidence type="ECO:0000256" key="1">
    <source>
        <dbReference type="SAM" id="MobiDB-lite"/>
    </source>
</evidence>
<proteinExistence type="predicted"/>
<name>A0A4R1HQC4_PSEEN</name>
<dbReference type="SUPFAM" id="SSF56059">
    <property type="entry name" value="Glutathione synthetase ATP-binding domain-like"/>
    <property type="match status" value="1"/>
</dbReference>
<evidence type="ECO:0000259" key="3">
    <source>
        <dbReference type="Pfam" id="PF01326"/>
    </source>
</evidence>
<sequence length="867" mass="90180">MDTTVGLDEVGPDDLADVGGKAANLGVLLRAGVRVPDGFCVRTDAYRRVAAVACPEAAPDARSAREALLDGAMPDDVAAAVLAAYRKLGDDVPVAVRSSATAEDLPTASFAGQQDTYLNVVGETALLDAVRHCWASLWTDRAVEYRARNGIDPSTVALAVVVQRMVEVAVAGVLFTADPVSGRRTRTVIDAAPGLGEAVVSGAVNPDHVTVEADGSVAGYRVGDKGVAVRPVAGGGVSTVASDGDPVRCLDDAQIAELVALGRRVEADFGAPQDIEWAIAPDGTLWTTQSRPITTLHPLPPPGGPGLRVHVCVSLAQGLTGPLTPMGISAIRVVASSVAGAVFGFPVADRLTGPPALGVAGGRVFVDATPVLRSAAGRRLVPMVLDVMEARSAVVLRGLFDRPEFSLRTTSWRPFATRLLRALAHFRIPPVVVMSLLSPAAGLRHVEGARRRTRGLAPSRPGAGPHERVDHAVDTMGEVFTAIPAVAPVAAAGFVALGAARKLAGPDLDAAGVHEVLRSLPHNCTTEMDLELWDVATRVRADAASAAALSERPAPDLAIAYRQGALPPVLDTQLHRFLAEHGHRAVAEIDLGVLRWSDDPSYLLGVLAGYLRTDDPDAAPDVRFARGARAAEDAVRSVVAAVRRRSRLRAAAVRFALGRTRRLAGLREEHKDLLVRRLAHARRELASVGTDLAARGLLDDAEDVFSLELTEVRTALDGADHRATVADRKAEHAREALRRHVPRVLLSDGTEPEALAAGTPTPGALTGSAASAGVATGPARVVLDPAGAHLEPGEILVCPSTDPGWTPLFLTAGGLVMEMGGSNSHGAVVAREYGIPAVVGVPAATSTITTGATVTVDGAAGEIRIAR</sequence>
<keyword evidence="4" id="KW-0418">Kinase</keyword>
<dbReference type="Gene3D" id="3.50.30.10">
    <property type="entry name" value="Phosphohistidine domain"/>
    <property type="match status" value="1"/>
</dbReference>
<dbReference type="Pfam" id="PF01326">
    <property type="entry name" value="PPDK_N"/>
    <property type="match status" value="1"/>
</dbReference>
<dbReference type="SUPFAM" id="SSF52009">
    <property type="entry name" value="Phosphohistidine domain"/>
    <property type="match status" value="1"/>
</dbReference>
<dbReference type="Proteomes" id="UP000295560">
    <property type="component" value="Unassembled WGS sequence"/>
</dbReference>